<dbReference type="GO" id="GO:0071007">
    <property type="term" value="C:U2-type catalytic step 2 spliceosome"/>
    <property type="evidence" value="ECO:0007669"/>
    <property type="project" value="TreeGrafter"/>
</dbReference>
<name>A0A2R6RUS7_ACTCC</name>
<evidence type="ECO:0000256" key="1">
    <source>
        <dbReference type="ARBA" id="ARBA00004123"/>
    </source>
</evidence>
<dbReference type="InParanoid" id="A0A2R6RUS7"/>
<gene>
    <name evidence="11" type="ORF">CEY00_Acc04177</name>
</gene>
<dbReference type="AlphaFoldDB" id="A0A2R6RUS7"/>
<evidence type="ECO:0000256" key="2">
    <source>
        <dbReference type="ARBA" id="ARBA00008644"/>
    </source>
</evidence>
<dbReference type="GO" id="GO:0000245">
    <property type="term" value="P:spliceosomal complex assembly"/>
    <property type="evidence" value="ECO:0007669"/>
    <property type="project" value="TreeGrafter"/>
</dbReference>
<dbReference type="Gene3D" id="1.25.40.10">
    <property type="entry name" value="Tetratricopeptide repeat domain"/>
    <property type="match status" value="3"/>
</dbReference>
<comment type="function">
    <text evidence="8">Involved in pre-mRNA splicing and cell cycle progression. Required for the spliceosome assembly and initiation of the DNA replication.</text>
</comment>
<evidence type="ECO:0000256" key="9">
    <source>
        <dbReference type="SAM" id="MobiDB-lite"/>
    </source>
</evidence>
<dbReference type="PANTHER" id="PTHR11246">
    <property type="entry name" value="PRE-MRNA SPLICING FACTOR"/>
    <property type="match status" value="1"/>
</dbReference>
<dbReference type="GO" id="GO:0071011">
    <property type="term" value="C:precatalytic spliceosome"/>
    <property type="evidence" value="ECO:0007669"/>
    <property type="project" value="TreeGrafter"/>
</dbReference>
<dbReference type="GO" id="GO:0000974">
    <property type="term" value="C:Prp19 complex"/>
    <property type="evidence" value="ECO:0007669"/>
    <property type="project" value="TreeGrafter"/>
</dbReference>
<protein>
    <submittedName>
        <fullName evidence="11">Crooked neck-like protein</fullName>
    </submittedName>
</protein>
<evidence type="ECO:0000313" key="11">
    <source>
        <dbReference type="EMBL" id="PSS33777.1"/>
    </source>
</evidence>
<dbReference type="STRING" id="1590841.A0A2R6RUS7"/>
<accession>A0A2R6RUS7</accession>
<reference evidence="12" key="2">
    <citation type="journal article" date="2018" name="BMC Genomics">
        <title>A manually annotated Actinidia chinensis var. chinensis (kiwifruit) genome highlights the challenges associated with draft genomes and gene prediction in plants.</title>
        <authorList>
            <person name="Pilkington S.M."/>
            <person name="Crowhurst R."/>
            <person name="Hilario E."/>
            <person name="Nardozza S."/>
            <person name="Fraser L."/>
            <person name="Peng Y."/>
            <person name="Gunaseelan K."/>
            <person name="Simpson R."/>
            <person name="Tahir J."/>
            <person name="Deroles S.C."/>
            <person name="Templeton K."/>
            <person name="Luo Z."/>
            <person name="Davy M."/>
            <person name="Cheng C."/>
            <person name="McNeilage M."/>
            <person name="Scaglione D."/>
            <person name="Liu Y."/>
            <person name="Zhang Q."/>
            <person name="Datson P."/>
            <person name="De Silva N."/>
            <person name="Gardiner S.E."/>
            <person name="Bassett H."/>
            <person name="Chagne D."/>
            <person name="McCallum J."/>
            <person name="Dzierzon H."/>
            <person name="Deng C."/>
            <person name="Wang Y.Y."/>
            <person name="Barron L."/>
            <person name="Manako K."/>
            <person name="Bowen J."/>
            <person name="Foster T.M."/>
            <person name="Erridge Z.A."/>
            <person name="Tiffin H."/>
            <person name="Waite C.N."/>
            <person name="Davies K.M."/>
            <person name="Grierson E.P."/>
            <person name="Laing W.A."/>
            <person name="Kirk R."/>
            <person name="Chen X."/>
            <person name="Wood M."/>
            <person name="Montefiori M."/>
            <person name="Brummell D.A."/>
            <person name="Schwinn K.E."/>
            <person name="Catanach A."/>
            <person name="Fullerton C."/>
            <person name="Li D."/>
            <person name="Meiyalaghan S."/>
            <person name="Nieuwenhuizen N."/>
            <person name="Read N."/>
            <person name="Prakash R."/>
            <person name="Hunter D."/>
            <person name="Zhang H."/>
            <person name="McKenzie M."/>
            <person name="Knabel M."/>
            <person name="Harris A."/>
            <person name="Allan A.C."/>
            <person name="Gleave A."/>
            <person name="Chen A."/>
            <person name="Janssen B.J."/>
            <person name="Plunkett B."/>
            <person name="Ampomah-Dwamena C."/>
            <person name="Voogd C."/>
            <person name="Leif D."/>
            <person name="Lafferty D."/>
            <person name="Souleyre E.J.F."/>
            <person name="Varkonyi-Gasic E."/>
            <person name="Gambi F."/>
            <person name="Hanley J."/>
            <person name="Yao J.L."/>
            <person name="Cheung J."/>
            <person name="David K.M."/>
            <person name="Warren B."/>
            <person name="Marsh K."/>
            <person name="Snowden K.C."/>
            <person name="Lin-Wang K."/>
            <person name="Brian L."/>
            <person name="Martinez-Sanchez M."/>
            <person name="Wang M."/>
            <person name="Ileperuma N."/>
            <person name="Macnee N."/>
            <person name="Campin R."/>
            <person name="McAtee P."/>
            <person name="Drummond R.S.M."/>
            <person name="Espley R.V."/>
            <person name="Ireland H.S."/>
            <person name="Wu R."/>
            <person name="Atkinson R.G."/>
            <person name="Karunairetnam S."/>
            <person name="Bulley S."/>
            <person name="Chunkath S."/>
            <person name="Hanley Z."/>
            <person name="Storey R."/>
            <person name="Thrimawithana A.H."/>
            <person name="Thomson S."/>
            <person name="David C."/>
            <person name="Testolin R."/>
            <person name="Huang H."/>
            <person name="Hellens R.P."/>
            <person name="Schaffer R.J."/>
        </authorList>
    </citation>
    <scope>NUCLEOTIDE SEQUENCE [LARGE SCALE GENOMIC DNA]</scope>
    <source>
        <strain evidence="12">cv. Red5</strain>
    </source>
</reference>
<keyword evidence="5" id="KW-0677">Repeat</keyword>
<evidence type="ECO:0000256" key="4">
    <source>
        <dbReference type="ARBA" id="ARBA00022728"/>
    </source>
</evidence>
<dbReference type="Pfam" id="PF23233">
    <property type="entry name" value="HAT_Syf1_CNRKL1_N"/>
    <property type="match status" value="1"/>
</dbReference>
<dbReference type="InterPro" id="IPR059164">
    <property type="entry name" value="HAT_PRP39_C"/>
</dbReference>
<proteinExistence type="inferred from homology"/>
<evidence type="ECO:0000256" key="7">
    <source>
        <dbReference type="ARBA" id="ARBA00023242"/>
    </source>
</evidence>
<dbReference type="InterPro" id="IPR045075">
    <property type="entry name" value="Syf1-like"/>
</dbReference>
<dbReference type="InterPro" id="IPR011990">
    <property type="entry name" value="TPR-like_helical_dom_sf"/>
</dbReference>
<dbReference type="Gramene" id="PSS33777">
    <property type="protein sequence ID" value="PSS33777"/>
    <property type="gene ID" value="CEY00_Acc04177"/>
</dbReference>
<feature type="domain" description="Pre-mRNA-splicing factor Syf1-like N-terminal HAT-repeats" evidence="10">
    <location>
        <begin position="306"/>
        <end position="466"/>
    </location>
</feature>
<dbReference type="PANTHER" id="PTHR11246:SF3">
    <property type="entry name" value="CROOKED NECK-LIKE PROTEIN 1"/>
    <property type="match status" value="1"/>
</dbReference>
<evidence type="ECO:0000256" key="6">
    <source>
        <dbReference type="ARBA" id="ARBA00023187"/>
    </source>
</evidence>
<feature type="compositionally biased region" description="Basic and acidic residues" evidence="9">
    <location>
        <begin position="30"/>
        <end position="46"/>
    </location>
</feature>
<dbReference type="EMBL" id="NKQK01000003">
    <property type="protein sequence ID" value="PSS33777.1"/>
    <property type="molecule type" value="Genomic_DNA"/>
</dbReference>
<dbReference type="GO" id="GO:0071014">
    <property type="term" value="C:post-mRNA release spliceosomal complex"/>
    <property type="evidence" value="ECO:0007669"/>
    <property type="project" value="TreeGrafter"/>
</dbReference>
<feature type="region of interest" description="Disordered" evidence="9">
    <location>
        <begin position="1"/>
        <end position="24"/>
    </location>
</feature>
<sequence>MADLKVSERRFPRVKNKSPAPIQITAEQILHDARQERDKQEADNRPPEWQITDQTELQDYRTRKRKQFETVICRVGRIEAGTWVNYARWEESHADFASARSVWERALIAHRFNHTLYLKYAEFEMKNKFVNRARNIWDRAIEVFPRVDQVWYKYIHMEQMLGNFAGARQIFERWMEWEPDQEGWLSYVRFELRYKEIERARSIFERLVHCHNKPSAWIRYAKFEMKSGEIAKARSCYERAVENLAEDEAGEEIFLAFAEFEELCKETERARFIYRFALDQVPKNCAEYVYGKFITLENVILAKKGLEYEDEVRKNLLNYDVWFDYIRLEERVGTKEKIREVYERAIGNVPPASEKCYWQRYIYFWINYALFEEVDVQDIDRAREVYKKCLATIPHGNFSFSKIWLMAAKFEIRQLNLEGARRILGNAIGRAPKSKIFKEYIQLETNFGNMGCCRKLYEKYLEWSPQNSYAWMKYADLEILSQEIDRARAIFELAISQPALDKPEYIWKKYIDFELKNDHGRARELYERLLERTKHVKVWISYAMFEACAEKDDVYQKCILHARGVFERALDYFRTYASELKEERAKLLDEWEKMESGFGELGDVESVRAKQPRKIKRRRRIEAKNSLEAYEEYLDYLFPEEIQTGYLKLFEAAYNWKKQKVSD</sequence>
<dbReference type="SUPFAM" id="SSF48452">
    <property type="entry name" value="TPR-like"/>
    <property type="match status" value="4"/>
</dbReference>
<dbReference type="FunFam" id="1.25.40.10:FF:000048">
    <property type="entry name" value="Cell cycle control protein"/>
    <property type="match status" value="1"/>
</dbReference>
<comment type="caution">
    <text evidence="11">The sequence shown here is derived from an EMBL/GenBank/DDBJ whole genome shotgun (WGS) entry which is preliminary data.</text>
</comment>
<dbReference type="InterPro" id="IPR055433">
    <property type="entry name" value="HAT_Syf1-like_N"/>
</dbReference>
<comment type="similarity">
    <text evidence="2">Belongs to the crooked-neck family.</text>
</comment>
<dbReference type="SMART" id="SM00386">
    <property type="entry name" value="HAT"/>
    <property type="match status" value="14"/>
</dbReference>
<dbReference type="OrthoDB" id="541719at2759"/>
<dbReference type="InterPro" id="IPR003107">
    <property type="entry name" value="HAT"/>
</dbReference>
<organism evidence="11 12">
    <name type="scientific">Actinidia chinensis var. chinensis</name>
    <name type="common">Chinese soft-hair kiwi</name>
    <dbReference type="NCBI Taxonomy" id="1590841"/>
    <lineage>
        <taxon>Eukaryota</taxon>
        <taxon>Viridiplantae</taxon>
        <taxon>Streptophyta</taxon>
        <taxon>Embryophyta</taxon>
        <taxon>Tracheophyta</taxon>
        <taxon>Spermatophyta</taxon>
        <taxon>Magnoliopsida</taxon>
        <taxon>eudicotyledons</taxon>
        <taxon>Gunneridae</taxon>
        <taxon>Pentapetalae</taxon>
        <taxon>asterids</taxon>
        <taxon>Ericales</taxon>
        <taxon>Actinidiaceae</taxon>
        <taxon>Actinidia</taxon>
    </lineage>
</organism>
<reference evidence="11 12" key="1">
    <citation type="submission" date="2017-07" db="EMBL/GenBank/DDBJ databases">
        <title>An improved, manually edited Actinidia chinensis var. chinensis (kiwifruit) genome highlights the challenges associated with draft genomes and gene prediction in plants.</title>
        <authorList>
            <person name="Pilkington S."/>
            <person name="Crowhurst R."/>
            <person name="Hilario E."/>
            <person name="Nardozza S."/>
            <person name="Fraser L."/>
            <person name="Peng Y."/>
            <person name="Gunaseelan K."/>
            <person name="Simpson R."/>
            <person name="Tahir J."/>
            <person name="Deroles S."/>
            <person name="Templeton K."/>
            <person name="Luo Z."/>
            <person name="Davy M."/>
            <person name="Cheng C."/>
            <person name="Mcneilage M."/>
            <person name="Scaglione D."/>
            <person name="Liu Y."/>
            <person name="Zhang Q."/>
            <person name="Datson P."/>
            <person name="De Silva N."/>
            <person name="Gardiner S."/>
            <person name="Bassett H."/>
            <person name="Chagne D."/>
            <person name="Mccallum J."/>
            <person name="Dzierzon H."/>
            <person name="Deng C."/>
            <person name="Wang Y.-Y."/>
            <person name="Barron N."/>
            <person name="Manako K."/>
            <person name="Bowen J."/>
            <person name="Foster T."/>
            <person name="Erridge Z."/>
            <person name="Tiffin H."/>
            <person name="Waite C."/>
            <person name="Davies K."/>
            <person name="Grierson E."/>
            <person name="Laing W."/>
            <person name="Kirk R."/>
            <person name="Chen X."/>
            <person name="Wood M."/>
            <person name="Montefiori M."/>
            <person name="Brummell D."/>
            <person name="Schwinn K."/>
            <person name="Catanach A."/>
            <person name="Fullerton C."/>
            <person name="Li D."/>
            <person name="Meiyalaghan S."/>
            <person name="Nieuwenhuizen N."/>
            <person name="Read N."/>
            <person name="Prakash R."/>
            <person name="Hunter D."/>
            <person name="Zhang H."/>
            <person name="Mckenzie M."/>
            <person name="Knabel M."/>
            <person name="Harris A."/>
            <person name="Allan A."/>
            <person name="Chen A."/>
            <person name="Janssen B."/>
            <person name="Plunkett B."/>
            <person name="Dwamena C."/>
            <person name="Voogd C."/>
            <person name="Leif D."/>
            <person name="Lafferty D."/>
            <person name="Souleyre E."/>
            <person name="Varkonyi-Gasic E."/>
            <person name="Gambi F."/>
            <person name="Hanley J."/>
            <person name="Yao J.-L."/>
            <person name="Cheung J."/>
            <person name="David K."/>
            <person name="Warren B."/>
            <person name="Marsh K."/>
            <person name="Snowden K."/>
            <person name="Lin-Wang K."/>
            <person name="Brian L."/>
            <person name="Martinez-Sanchez M."/>
            <person name="Wang M."/>
            <person name="Ileperuma N."/>
            <person name="Macnee N."/>
            <person name="Campin R."/>
            <person name="Mcatee P."/>
            <person name="Drummond R."/>
            <person name="Espley R."/>
            <person name="Ireland H."/>
            <person name="Wu R."/>
            <person name="Atkinson R."/>
            <person name="Karunairetnam S."/>
            <person name="Bulley S."/>
            <person name="Chunkath S."/>
            <person name="Hanley Z."/>
            <person name="Storey R."/>
            <person name="Thrimawithana A."/>
            <person name="Thomson S."/>
            <person name="David C."/>
            <person name="Testolin R."/>
        </authorList>
    </citation>
    <scope>NUCLEOTIDE SEQUENCE [LARGE SCALE GENOMIC DNA]</scope>
    <source>
        <strain evidence="12">cv. Red5</strain>
        <tissue evidence="11">Young leaf</tissue>
    </source>
</reference>
<feature type="region of interest" description="Disordered" evidence="9">
    <location>
        <begin position="30"/>
        <end position="49"/>
    </location>
</feature>
<keyword evidence="12" id="KW-1185">Reference proteome</keyword>
<evidence type="ECO:0000256" key="8">
    <source>
        <dbReference type="ARBA" id="ARBA00037040"/>
    </source>
</evidence>
<feature type="compositionally biased region" description="Basic and acidic residues" evidence="9">
    <location>
        <begin position="1"/>
        <end position="11"/>
    </location>
</feature>
<dbReference type="FunFam" id="1.25.40.10:FF:000796">
    <property type="entry name" value="Crooked neck pre-mRNA splicing factor 1"/>
    <property type="match status" value="1"/>
</dbReference>
<dbReference type="Pfam" id="PF23241">
    <property type="entry name" value="HAT_PRP39_C"/>
    <property type="match status" value="2"/>
</dbReference>
<dbReference type="Proteomes" id="UP000241394">
    <property type="component" value="Chromosome LG3"/>
</dbReference>
<keyword evidence="4" id="KW-0747">Spliceosome</keyword>
<evidence type="ECO:0000259" key="10">
    <source>
        <dbReference type="Pfam" id="PF23233"/>
    </source>
</evidence>
<comment type="subcellular location">
    <subcellularLocation>
        <location evidence="1">Nucleus</location>
    </subcellularLocation>
</comment>
<keyword evidence="6" id="KW-0508">mRNA splicing</keyword>
<keyword evidence="7" id="KW-0539">Nucleus</keyword>
<dbReference type="FunFam" id="1.25.40.10:FF:000306">
    <property type="entry name" value="Cell cycle control protein cwf4"/>
    <property type="match status" value="1"/>
</dbReference>
<evidence type="ECO:0000256" key="5">
    <source>
        <dbReference type="ARBA" id="ARBA00022737"/>
    </source>
</evidence>
<evidence type="ECO:0000256" key="3">
    <source>
        <dbReference type="ARBA" id="ARBA00022664"/>
    </source>
</evidence>
<evidence type="ECO:0000313" key="12">
    <source>
        <dbReference type="Proteomes" id="UP000241394"/>
    </source>
</evidence>
<keyword evidence="3" id="KW-0507">mRNA processing</keyword>